<evidence type="ECO:0000313" key="7">
    <source>
        <dbReference type="Proteomes" id="UP000504632"/>
    </source>
</evidence>
<proteinExistence type="predicted"/>
<evidence type="ECO:0000256" key="1">
    <source>
        <dbReference type="ARBA" id="ARBA00004370"/>
    </source>
</evidence>
<dbReference type="FunFam" id="1.20.1070.10:FF:000096">
    <property type="entry name" value="Odorant receptor 131-2"/>
    <property type="match status" value="1"/>
</dbReference>
<evidence type="ECO:0000313" key="8">
    <source>
        <dbReference type="RefSeq" id="XP_030633932.1"/>
    </source>
</evidence>
<comment type="subcellular location">
    <subcellularLocation>
        <location evidence="1">Membrane</location>
    </subcellularLocation>
</comment>
<keyword evidence="4 5" id="KW-0472">Membrane</keyword>
<evidence type="ECO:0000256" key="2">
    <source>
        <dbReference type="ARBA" id="ARBA00022692"/>
    </source>
</evidence>
<gene>
    <name evidence="8" type="primary">LOC115815108</name>
</gene>
<feature type="domain" description="G-protein coupled receptors family 1 profile" evidence="6">
    <location>
        <begin position="43"/>
        <end position="292"/>
    </location>
</feature>
<sequence length="320" mass="36795">MEEDIDYNENSSDYQMQLIHEDPVERAISMTVVQIFVLPFIYINILMFLAFCRREAFQSETRYILFAQTVLVDLIFLILTDFVVILSSTLTLLPMGFCIPICIMMEMVTNCTPLTITAMCVERYVAICMPLRHDAISTTNRTMILILVMWILSSFNPLMDVLILIATSSQEYLTQFTYCHYEIMTPEHWHRNMRGIVYICVLVIIILVEVYCFVMITIAAQAASGGNKKSASKGQRTLALHLFQLCLCSIEGICPYIEAFVIEIDINLYVTVRLFNFLLFSVVSRSVSPLLYGLKDEKFCTALVYYMCCKMNPVSTEKER</sequence>
<keyword evidence="7" id="KW-1185">Reference proteome</keyword>
<evidence type="ECO:0000259" key="6">
    <source>
        <dbReference type="PROSITE" id="PS50262"/>
    </source>
</evidence>
<evidence type="ECO:0000256" key="4">
    <source>
        <dbReference type="ARBA" id="ARBA00023136"/>
    </source>
</evidence>
<dbReference type="RefSeq" id="XP_030633932.1">
    <property type="nucleotide sequence ID" value="XM_030778072.1"/>
</dbReference>
<feature type="transmembrane region" description="Helical" evidence="5">
    <location>
        <begin position="27"/>
        <end position="51"/>
    </location>
</feature>
<evidence type="ECO:0000256" key="3">
    <source>
        <dbReference type="ARBA" id="ARBA00022989"/>
    </source>
</evidence>
<dbReference type="GO" id="GO:0005549">
    <property type="term" value="F:odorant binding"/>
    <property type="evidence" value="ECO:0007669"/>
    <property type="project" value="TreeGrafter"/>
</dbReference>
<dbReference type="Pfam" id="PF00001">
    <property type="entry name" value="7tm_1"/>
    <property type="match status" value="1"/>
</dbReference>
<accession>A0A6J2VPD5</accession>
<keyword evidence="3 5" id="KW-1133">Transmembrane helix</keyword>
<dbReference type="GO" id="GO:0016020">
    <property type="term" value="C:membrane"/>
    <property type="evidence" value="ECO:0007669"/>
    <property type="project" value="UniProtKB-SubCell"/>
</dbReference>
<feature type="transmembrane region" description="Helical" evidence="5">
    <location>
        <begin position="238"/>
        <end position="262"/>
    </location>
</feature>
<dbReference type="InterPro" id="IPR017452">
    <property type="entry name" value="GPCR_Rhodpsn_7TM"/>
</dbReference>
<organism evidence="7 8">
    <name type="scientific">Chanos chanos</name>
    <name type="common">Milkfish</name>
    <name type="synonym">Mugil chanos</name>
    <dbReference type="NCBI Taxonomy" id="29144"/>
    <lineage>
        <taxon>Eukaryota</taxon>
        <taxon>Metazoa</taxon>
        <taxon>Chordata</taxon>
        <taxon>Craniata</taxon>
        <taxon>Vertebrata</taxon>
        <taxon>Euteleostomi</taxon>
        <taxon>Actinopterygii</taxon>
        <taxon>Neopterygii</taxon>
        <taxon>Teleostei</taxon>
        <taxon>Ostariophysi</taxon>
        <taxon>Gonorynchiformes</taxon>
        <taxon>Chanidae</taxon>
        <taxon>Chanos</taxon>
    </lineage>
</organism>
<evidence type="ECO:0000256" key="5">
    <source>
        <dbReference type="SAM" id="Phobius"/>
    </source>
</evidence>
<dbReference type="InterPro" id="IPR000276">
    <property type="entry name" value="GPCR_Rhodpsn"/>
</dbReference>
<name>A0A6J2VPD5_CHACN</name>
<dbReference type="GO" id="GO:0004984">
    <property type="term" value="F:olfactory receptor activity"/>
    <property type="evidence" value="ECO:0007669"/>
    <property type="project" value="TreeGrafter"/>
</dbReference>
<dbReference type="GeneID" id="115815108"/>
<keyword evidence="2 5" id="KW-0812">Transmembrane</keyword>
<dbReference type="InterPro" id="IPR052921">
    <property type="entry name" value="GPCR1_Superfamily_Member"/>
</dbReference>
<dbReference type="InParanoid" id="A0A6J2VPD5"/>
<dbReference type="SUPFAM" id="SSF81321">
    <property type="entry name" value="Family A G protein-coupled receptor-like"/>
    <property type="match status" value="1"/>
</dbReference>
<dbReference type="Proteomes" id="UP000504632">
    <property type="component" value="Chromosome 6"/>
</dbReference>
<dbReference type="PANTHER" id="PTHR26451:SF886">
    <property type="entry name" value="GROWTH HORMONE SECRETAGOGUE RECEPTOR TYPE 1-LIKE-RELATED"/>
    <property type="match status" value="1"/>
</dbReference>
<dbReference type="AlphaFoldDB" id="A0A6J2VPD5"/>
<dbReference type="Gene3D" id="1.20.1070.10">
    <property type="entry name" value="Rhodopsin 7-helix transmembrane proteins"/>
    <property type="match status" value="1"/>
</dbReference>
<dbReference type="PROSITE" id="PS50262">
    <property type="entry name" value="G_PROTEIN_RECEP_F1_2"/>
    <property type="match status" value="1"/>
</dbReference>
<feature type="transmembrane region" description="Helical" evidence="5">
    <location>
        <begin position="196"/>
        <end position="218"/>
    </location>
</feature>
<feature type="transmembrane region" description="Helical" evidence="5">
    <location>
        <begin position="142"/>
        <end position="166"/>
    </location>
</feature>
<protein>
    <submittedName>
        <fullName evidence="8">Odorant receptor 131-2-like</fullName>
    </submittedName>
</protein>
<dbReference type="OrthoDB" id="8759131at2759"/>
<dbReference type="GO" id="GO:0004930">
    <property type="term" value="F:G protein-coupled receptor activity"/>
    <property type="evidence" value="ECO:0007669"/>
    <property type="project" value="InterPro"/>
</dbReference>
<reference evidence="8" key="1">
    <citation type="submission" date="2025-08" db="UniProtKB">
        <authorList>
            <consortium name="RefSeq"/>
        </authorList>
    </citation>
    <scope>IDENTIFICATION</scope>
</reference>
<feature type="transmembrane region" description="Helical" evidence="5">
    <location>
        <begin position="63"/>
        <end position="86"/>
    </location>
</feature>
<dbReference type="PANTHER" id="PTHR26451">
    <property type="entry name" value="G_PROTEIN_RECEP_F1_2 DOMAIN-CONTAINING PROTEIN"/>
    <property type="match status" value="1"/>
</dbReference>